<name>A0A934RC16_9BACT</name>
<proteinExistence type="predicted"/>
<comment type="caution">
    <text evidence="1">The sequence shown here is derived from an EMBL/GenBank/DDBJ whole genome shotgun (WGS) entry which is preliminary data.</text>
</comment>
<gene>
    <name evidence="1" type="ORF">JIN81_17675</name>
</gene>
<dbReference type="RefSeq" id="WP_200283098.1">
    <property type="nucleotide sequence ID" value="NZ_JAENII010000019.1"/>
</dbReference>
<sequence>MIQPLLTRVRHWTLTTLYQSQVITHLGDLPVVSLRTEHADFLRIIRLSFELIETLDPRRAARVIHHTRWIVEASLALGPRSGRYCPQLSVIELDFDYDPDFGDDLRHAAYFAGVLVHEATHGLLAHKGFHYTTDQRVQIERICVAEENRFLLKTNRLREGLGDNLQFKFDPCLWEDAWQMGRWEKFTRSLKRSWSASSGEPAAN</sequence>
<dbReference type="EMBL" id="JAENII010000019">
    <property type="protein sequence ID" value="MBK1828869.1"/>
    <property type="molecule type" value="Genomic_DNA"/>
</dbReference>
<organism evidence="1 2">
    <name type="scientific">Haloferula rosea</name>
    <dbReference type="NCBI Taxonomy" id="490093"/>
    <lineage>
        <taxon>Bacteria</taxon>
        <taxon>Pseudomonadati</taxon>
        <taxon>Verrucomicrobiota</taxon>
        <taxon>Verrucomicrobiia</taxon>
        <taxon>Verrucomicrobiales</taxon>
        <taxon>Verrucomicrobiaceae</taxon>
        <taxon>Haloferula</taxon>
    </lineage>
</organism>
<dbReference type="AlphaFoldDB" id="A0A934RC16"/>
<evidence type="ECO:0000313" key="2">
    <source>
        <dbReference type="Proteomes" id="UP000658278"/>
    </source>
</evidence>
<protein>
    <submittedName>
        <fullName evidence="1">Uncharacterized protein</fullName>
    </submittedName>
</protein>
<accession>A0A934RC16</accession>
<keyword evidence="2" id="KW-1185">Reference proteome</keyword>
<dbReference type="Proteomes" id="UP000658278">
    <property type="component" value="Unassembled WGS sequence"/>
</dbReference>
<evidence type="ECO:0000313" key="1">
    <source>
        <dbReference type="EMBL" id="MBK1828869.1"/>
    </source>
</evidence>
<reference evidence="1" key="1">
    <citation type="submission" date="2021-01" db="EMBL/GenBank/DDBJ databases">
        <title>Modified the classification status of verrucomicrobia.</title>
        <authorList>
            <person name="Feng X."/>
        </authorList>
    </citation>
    <scope>NUCLEOTIDE SEQUENCE</scope>
    <source>
        <strain evidence="1">KCTC 22201</strain>
    </source>
</reference>